<dbReference type="InterPro" id="IPR005835">
    <property type="entry name" value="NTP_transferase_dom"/>
</dbReference>
<dbReference type="PANTHER" id="PTHR42883">
    <property type="entry name" value="GLUCOSE-1-PHOSPHATE THYMIDYLTRANSFERASE"/>
    <property type="match status" value="1"/>
</dbReference>
<dbReference type="Gene3D" id="2.160.10.10">
    <property type="entry name" value="Hexapeptide repeat proteins"/>
    <property type="match status" value="1"/>
</dbReference>
<dbReference type="Proteomes" id="UP000050430">
    <property type="component" value="Unassembled WGS sequence"/>
</dbReference>
<dbReference type="PATRIC" id="fig|229920.5.peg.3160"/>
<accession>A0A0P6WYE7</accession>
<keyword evidence="3" id="KW-1185">Reference proteome</keyword>
<sequence>MKIVIPMAGLGTRMRPHTYSKPKPLIGLAGKTVLDYVLEQFTPLPEKYSPEYVLIVGPNQLEQVQEYMEVTHPEKTVNYVVQEHMRGQSDAMYLAREYLHGPMLMTFSDTLIETNFDVLADDQIDGAAWVKPVPDPRRFGVAEVNDQDWVHHLVEKPQEMSNNLALVGFYYFKRGEDLIAAIKEQMNRSIMLKGEYFLADAINILLEKGAKIRPSRLDIWLDAGTPQSLLETNQYLLEHGHDNTSDARKRDGLCIIPPVFIHPSAIVENSVIGPNVSMDANCQVRNVILKNSIVEKGTQIQQMVLEDSLLGRHVQLQGQAARLNLGDSSWAME</sequence>
<feature type="domain" description="Nucleotidyl transferase" evidence="1">
    <location>
        <begin position="4"/>
        <end position="237"/>
    </location>
</feature>
<evidence type="ECO:0000259" key="1">
    <source>
        <dbReference type="Pfam" id="PF00483"/>
    </source>
</evidence>
<organism evidence="2 3">
    <name type="scientific">Leptolinea tardivitalis</name>
    <dbReference type="NCBI Taxonomy" id="229920"/>
    <lineage>
        <taxon>Bacteria</taxon>
        <taxon>Bacillati</taxon>
        <taxon>Chloroflexota</taxon>
        <taxon>Anaerolineae</taxon>
        <taxon>Anaerolineales</taxon>
        <taxon>Anaerolineaceae</taxon>
        <taxon>Leptolinea</taxon>
    </lineage>
</organism>
<dbReference type="Gene3D" id="3.90.550.10">
    <property type="entry name" value="Spore Coat Polysaccharide Biosynthesis Protein SpsA, Chain A"/>
    <property type="match status" value="1"/>
</dbReference>
<comment type="caution">
    <text evidence="2">The sequence shown here is derived from an EMBL/GenBank/DDBJ whole genome shotgun (WGS) entry which is preliminary data.</text>
</comment>
<name>A0A0P6WYE7_9CHLR</name>
<dbReference type="InterPro" id="IPR029044">
    <property type="entry name" value="Nucleotide-diphossugar_trans"/>
</dbReference>
<dbReference type="STRING" id="229920.ADM99_00175"/>
<dbReference type="Pfam" id="PF00483">
    <property type="entry name" value="NTP_transferase"/>
    <property type="match status" value="1"/>
</dbReference>
<evidence type="ECO:0000313" key="3">
    <source>
        <dbReference type="Proteomes" id="UP000050430"/>
    </source>
</evidence>
<dbReference type="SUPFAM" id="SSF53448">
    <property type="entry name" value="Nucleotide-diphospho-sugar transferases"/>
    <property type="match status" value="1"/>
</dbReference>
<evidence type="ECO:0000313" key="2">
    <source>
        <dbReference type="EMBL" id="KPL75163.1"/>
    </source>
</evidence>
<dbReference type="EMBL" id="LGCK01000001">
    <property type="protein sequence ID" value="KPL75163.1"/>
    <property type="molecule type" value="Genomic_DNA"/>
</dbReference>
<reference evidence="2 3" key="1">
    <citation type="submission" date="2015-07" db="EMBL/GenBank/DDBJ databases">
        <title>Genome sequence of Leptolinea tardivitalis DSM 16556.</title>
        <authorList>
            <person name="Hemp J."/>
            <person name="Ward L.M."/>
            <person name="Pace L.A."/>
            <person name="Fischer W.W."/>
        </authorList>
    </citation>
    <scope>NUCLEOTIDE SEQUENCE [LARGE SCALE GENOMIC DNA]</scope>
    <source>
        <strain evidence="2 3">YMTK-2</strain>
    </source>
</reference>
<dbReference type="PANTHER" id="PTHR42883:SF2">
    <property type="entry name" value="THYMIDYLYLTRANSFERASE"/>
    <property type="match status" value="1"/>
</dbReference>
<dbReference type="AlphaFoldDB" id="A0A0P6WYE7"/>
<protein>
    <recommendedName>
        <fullName evidence="1">Nucleotidyl transferase domain-containing protein</fullName>
    </recommendedName>
</protein>
<gene>
    <name evidence="2" type="ORF">ADM99_00175</name>
</gene>
<proteinExistence type="predicted"/>